<evidence type="ECO:0000313" key="3">
    <source>
        <dbReference type="Proteomes" id="UP000318681"/>
    </source>
</evidence>
<sequence>MPHFHFVSPGLTADGTRPNFDRWDGIAGMTEFYRGKRVVVTGCASGIGAQTARVLAAQGAHVIGLDQRRGEEATAGFFEVDLGDPVAVDAVAEAIGGRVDVLFNCAGMAPTQAKMAILKVNYLGTRHLAERIAALMGAGGAIVSVSSNGGLRWRTRRATLLDLVAQASFADGMSWLKRHEGEIVNGYAFAKEALTVWTLHESARFIKRGIRLNCTSPGAVQTPMLSEIEEKIPAAAIDGATDPIGRRSEAEEQVGPLLFLGSDAASYVNGVDLSVDGGYSAIVALRE</sequence>
<comment type="similarity">
    <text evidence="1">Belongs to the short-chain dehydrogenases/reductases (SDR) family.</text>
</comment>
<keyword evidence="3" id="KW-1185">Reference proteome</keyword>
<dbReference type="Proteomes" id="UP000318681">
    <property type="component" value="Unassembled WGS sequence"/>
</dbReference>
<organism evidence="2 3">
    <name type="scientific">Alterirhizorhabdus solaris</name>
    <dbReference type="NCBI Taxonomy" id="2529389"/>
    <lineage>
        <taxon>Bacteria</taxon>
        <taxon>Pseudomonadati</taxon>
        <taxon>Pseudomonadota</taxon>
        <taxon>Alphaproteobacteria</taxon>
        <taxon>Sphingomonadales</taxon>
        <taxon>Rhizorhabdaceae</taxon>
        <taxon>Alterirhizorhabdus</taxon>
    </lineage>
</organism>
<dbReference type="RefSeq" id="WP_145148745.1">
    <property type="nucleotide sequence ID" value="NZ_VNIM01000012.1"/>
</dbReference>
<name>A0A558RA35_9SPHN</name>
<dbReference type="InterPro" id="IPR002347">
    <property type="entry name" value="SDR_fam"/>
</dbReference>
<proteinExistence type="inferred from homology"/>
<dbReference type="PRINTS" id="PR00081">
    <property type="entry name" value="GDHRDH"/>
</dbReference>
<dbReference type="OrthoDB" id="9809287at2"/>
<dbReference type="NCBIfam" id="NF009092">
    <property type="entry name" value="PRK12428.1"/>
    <property type="match status" value="1"/>
</dbReference>
<reference evidence="2 3" key="1">
    <citation type="submission" date="2019-07" db="EMBL/GenBank/DDBJ databases">
        <title>Sphingomonas solaris sp. nov., isolated from a solar panel from Boston, Massachusetts.</title>
        <authorList>
            <person name="Tanner K."/>
            <person name="Pascual J."/>
            <person name="Mancuso C."/>
            <person name="Pereto J."/>
            <person name="Khalil A."/>
            <person name="Vilanova C."/>
        </authorList>
    </citation>
    <scope>NUCLEOTIDE SEQUENCE [LARGE SCALE GENOMIC DNA]</scope>
    <source>
        <strain evidence="2 3">R4DWN</strain>
    </source>
</reference>
<comment type="caution">
    <text evidence="2">The sequence shown here is derived from an EMBL/GenBank/DDBJ whole genome shotgun (WGS) entry which is preliminary data.</text>
</comment>
<dbReference type="PANTHER" id="PTHR42760">
    <property type="entry name" value="SHORT-CHAIN DEHYDROGENASES/REDUCTASES FAMILY MEMBER"/>
    <property type="match status" value="1"/>
</dbReference>
<dbReference type="EMBL" id="VNIM01000012">
    <property type="protein sequence ID" value="TVV76253.1"/>
    <property type="molecule type" value="Genomic_DNA"/>
</dbReference>
<dbReference type="Pfam" id="PF00106">
    <property type="entry name" value="adh_short"/>
    <property type="match status" value="1"/>
</dbReference>
<dbReference type="AlphaFoldDB" id="A0A558RA35"/>
<gene>
    <name evidence="2" type="ORF">FOY91_04945</name>
</gene>
<dbReference type="Pfam" id="PF13561">
    <property type="entry name" value="adh_short_C2"/>
    <property type="match status" value="1"/>
</dbReference>
<dbReference type="GO" id="GO:0016616">
    <property type="term" value="F:oxidoreductase activity, acting on the CH-OH group of donors, NAD or NADP as acceptor"/>
    <property type="evidence" value="ECO:0007669"/>
    <property type="project" value="TreeGrafter"/>
</dbReference>
<evidence type="ECO:0000256" key="1">
    <source>
        <dbReference type="ARBA" id="ARBA00006484"/>
    </source>
</evidence>
<dbReference type="PANTHER" id="PTHR42760:SF78">
    <property type="entry name" value="3-OXOACYL-[ACYL-CARRIER-PROTEIN] REDUCTASE [NADH]"/>
    <property type="match status" value="1"/>
</dbReference>
<accession>A0A558RA35</accession>
<dbReference type="Gene3D" id="3.40.50.720">
    <property type="entry name" value="NAD(P)-binding Rossmann-like Domain"/>
    <property type="match status" value="1"/>
</dbReference>
<dbReference type="SUPFAM" id="SSF51735">
    <property type="entry name" value="NAD(P)-binding Rossmann-fold domains"/>
    <property type="match status" value="1"/>
</dbReference>
<dbReference type="InterPro" id="IPR036291">
    <property type="entry name" value="NAD(P)-bd_dom_sf"/>
</dbReference>
<protein>
    <submittedName>
        <fullName evidence="2">SDR family oxidoreductase</fullName>
    </submittedName>
</protein>
<evidence type="ECO:0000313" key="2">
    <source>
        <dbReference type="EMBL" id="TVV76253.1"/>
    </source>
</evidence>